<keyword evidence="3" id="KW-1185">Reference proteome</keyword>
<feature type="coiled-coil region" evidence="1">
    <location>
        <begin position="6"/>
        <end position="86"/>
    </location>
</feature>
<organism evidence="2 3">
    <name type="scientific">Morella rubra</name>
    <name type="common">Chinese bayberry</name>
    <dbReference type="NCBI Taxonomy" id="262757"/>
    <lineage>
        <taxon>Eukaryota</taxon>
        <taxon>Viridiplantae</taxon>
        <taxon>Streptophyta</taxon>
        <taxon>Embryophyta</taxon>
        <taxon>Tracheophyta</taxon>
        <taxon>Spermatophyta</taxon>
        <taxon>Magnoliopsida</taxon>
        <taxon>eudicotyledons</taxon>
        <taxon>Gunneridae</taxon>
        <taxon>Pentapetalae</taxon>
        <taxon>rosids</taxon>
        <taxon>fabids</taxon>
        <taxon>Fagales</taxon>
        <taxon>Myricaceae</taxon>
        <taxon>Morella</taxon>
    </lineage>
</organism>
<feature type="coiled-coil region" evidence="1">
    <location>
        <begin position="182"/>
        <end position="209"/>
    </location>
</feature>
<dbReference type="AlphaFoldDB" id="A0A6A1V6C8"/>
<proteinExistence type="predicted"/>
<accession>A0A6A1V6C8</accession>
<gene>
    <name evidence="2" type="ORF">CJ030_MR7G026904</name>
</gene>
<keyword evidence="1" id="KW-0175">Coiled coil</keyword>
<dbReference type="Proteomes" id="UP000516437">
    <property type="component" value="Chromosome 7"/>
</dbReference>
<reference evidence="2 3" key="1">
    <citation type="journal article" date="2019" name="Plant Biotechnol. J.">
        <title>The red bayberry genome and genetic basis of sex determination.</title>
        <authorList>
            <person name="Jia H.M."/>
            <person name="Jia H.J."/>
            <person name="Cai Q.L."/>
            <person name="Wang Y."/>
            <person name="Zhao H.B."/>
            <person name="Yang W.F."/>
            <person name="Wang G.Y."/>
            <person name="Li Y.H."/>
            <person name="Zhan D.L."/>
            <person name="Shen Y.T."/>
            <person name="Niu Q.F."/>
            <person name="Chang L."/>
            <person name="Qiu J."/>
            <person name="Zhao L."/>
            <person name="Xie H.B."/>
            <person name="Fu W.Y."/>
            <person name="Jin J."/>
            <person name="Li X.W."/>
            <person name="Jiao Y."/>
            <person name="Zhou C.C."/>
            <person name="Tu T."/>
            <person name="Chai C.Y."/>
            <person name="Gao J.L."/>
            <person name="Fan L.J."/>
            <person name="van de Weg E."/>
            <person name="Wang J.Y."/>
            <person name="Gao Z.S."/>
        </authorList>
    </citation>
    <scope>NUCLEOTIDE SEQUENCE [LARGE SCALE GENOMIC DNA]</scope>
    <source>
        <tissue evidence="2">Leaves</tissue>
    </source>
</reference>
<evidence type="ECO:0000256" key="1">
    <source>
        <dbReference type="SAM" id="Coils"/>
    </source>
</evidence>
<sequence length="301" mass="35124">MGLLELSKFKLQLRSLITEVRDLRERERSASEQLHHLIQKQKQTEEEHSRKLQELQAELASSNDMRQKLERKVNYLQNDNALLENKQKELKGTIQSLVQSRESFINAYEESTCEMKRSIETRDRKLKVLTEKIKSHFSLFDSIEKEAFSIKQVVNDVQCLVHEKEELVAALKSKMEKVSAFEKSFVEKISDLENQLRHKKDELRSKDRIISELEAHLEAARTSNNHQSQIEEFQKTIAAKDVVMQNLISQKEVLHIELGSVTIILQKIQDIVANMNEEDKTVFSLLMECQEGCNMTKEDNR</sequence>
<name>A0A6A1V6C8_9ROSI</name>
<comment type="caution">
    <text evidence="2">The sequence shown here is derived from an EMBL/GenBank/DDBJ whole genome shotgun (WGS) entry which is preliminary data.</text>
</comment>
<dbReference type="EMBL" id="RXIC02000025">
    <property type="protein sequence ID" value="KAB1207955.1"/>
    <property type="molecule type" value="Genomic_DNA"/>
</dbReference>
<evidence type="ECO:0000313" key="3">
    <source>
        <dbReference type="Proteomes" id="UP000516437"/>
    </source>
</evidence>
<protein>
    <submittedName>
        <fullName evidence="2">Uncharacterized protein</fullName>
    </submittedName>
</protein>
<dbReference type="OrthoDB" id="1923550at2759"/>
<evidence type="ECO:0000313" key="2">
    <source>
        <dbReference type="EMBL" id="KAB1207955.1"/>
    </source>
</evidence>